<gene>
    <name evidence="2" type="ORF">M430DRAFT_40864</name>
</gene>
<dbReference type="GeneID" id="36575518"/>
<evidence type="ECO:0000256" key="1">
    <source>
        <dbReference type="SAM" id="MobiDB-lite"/>
    </source>
</evidence>
<organism evidence="2 3">
    <name type="scientific">Amorphotheca resinae ATCC 22711</name>
    <dbReference type="NCBI Taxonomy" id="857342"/>
    <lineage>
        <taxon>Eukaryota</taxon>
        <taxon>Fungi</taxon>
        <taxon>Dikarya</taxon>
        <taxon>Ascomycota</taxon>
        <taxon>Pezizomycotina</taxon>
        <taxon>Leotiomycetes</taxon>
        <taxon>Helotiales</taxon>
        <taxon>Amorphothecaceae</taxon>
        <taxon>Amorphotheca</taxon>
    </lineage>
</organism>
<feature type="compositionally biased region" description="Basic and acidic residues" evidence="1">
    <location>
        <begin position="71"/>
        <end position="91"/>
    </location>
</feature>
<feature type="compositionally biased region" description="Basic and acidic residues" evidence="1">
    <location>
        <begin position="38"/>
        <end position="52"/>
    </location>
</feature>
<accession>A0A2T3B5P4</accession>
<dbReference type="OrthoDB" id="2532734at2759"/>
<feature type="region of interest" description="Disordered" evidence="1">
    <location>
        <begin position="1"/>
        <end position="109"/>
    </location>
</feature>
<evidence type="ECO:0000313" key="3">
    <source>
        <dbReference type="Proteomes" id="UP000241818"/>
    </source>
</evidence>
<evidence type="ECO:0000313" key="2">
    <source>
        <dbReference type="EMBL" id="PSS22077.1"/>
    </source>
</evidence>
<protein>
    <submittedName>
        <fullName evidence="2">Uncharacterized protein</fullName>
    </submittedName>
</protein>
<dbReference type="InParanoid" id="A0A2T3B5P4"/>
<keyword evidence="3" id="KW-1185">Reference proteome</keyword>
<dbReference type="AlphaFoldDB" id="A0A2T3B5P4"/>
<dbReference type="Proteomes" id="UP000241818">
    <property type="component" value="Unassembled WGS sequence"/>
</dbReference>
<sequence length="109" mass="11873">MATRSENTDYHPTGGATEHVAKHASSKTDSSASTHHLHNTEETKGDKVDIRYHQANPGPVIPGEINAQQEGTKEEQTPRCEVRELKEKDAPGKQSPGRRLESSLEGSST</sequence>
<proteinExistence type="predicted"/>
<reference evidence="2 3" key="1">
    <citation type="journal article" date="2018" name="New Phytol.">
        <title>Comparative genomics and transcriptomics depict ericoid mycorrhizal fungi as versatile saprotrophs and plant mutualists.</title>
        <authorList>
            <person name="Martino E."/>
            <person name="Morin E."/>
            <person name="Grelet G.A."/>
            <person name="Kuo A."/>
            <person name="Kohler A."/>
            <person name="Daghino S."/>
            <person name="Barry K.W."/>
            <person name="Cichocki N."/>
            <person name="Clum A."/>
            <person name="Dockter R.B."/>
            <person name="Hainaut M."/>
            <person name="Kuo R.C."/>
            <person name="LaButti K."/>
            <person name="Lindahl B.D."/>
            <person name="Lindquist E.A."/>
            <person name="Lipzen A."/>
            <person name="Khouja H.R."/>
            <person name="Magnuson J."/>
            <person name="Murat C."/>
            <person name="Ohm R.A."/>
            <person name="Singer S.W."/>
            <person name="Spatafora J.W."/>
            <person name="Wang M."/>
            <person name="Veneault-Fourrey C."/>
            <person name="Henrissat B."/>
            <person name="Grigoriev I.V."/>
            <person name="Martin F.M."/>
            <person name="Perotto S."/>
        </authorList>
    </citation>
    <scope>NUCLEOTIDE SEQUENCE [LARGE SCALE GENOMIC DNA]</scope>
    <source>
        <strain evidence="2 3">ATCC 22711</strain>
    </source>
</reference>
<name>A0A2T3B5P4_AMORE</name>
<dbReference type="RefSeq" id="XP_024722232.1">
    <property type="nucleotide sequence ID" value="XM_024867437.1"/>
</dbReference>
<dbReference type="EMBL" id="KZ679009">
    <property type="protein sequence ID" value="PSS22077.1"/>
    <property type="molecule type" value="Genomic_DNA"/>
</dbReference>